<sequence>MQESTADRAYEYLHAMVVSFELRPGEHVNEVSLARVLGMSRAPVREALNRLASEGLVESVSGKGFFCRRLNPRELRDLYAVRADLEAGGLLALADRLAEPDLRARLVDLRAAWVALSAPGQAIEDMVDQDEAFHLALAGVSDNAERVKILRNINARIRFVRRINVERPERQARTLADHLDILNALLDGNAPQAAHLVRAHLQASAREIDHGVADGLLRLYTN</sequence>
<evidence type="ECO:0000313" key="5">
    <source>
        <dbReference type="EMBL" id="MBO1325475.1"/>
    </source>
</evidence>
<dbReference type="InterPro" id="IPR000524">
    <property type="entry name" value="Tscrpt_reg_HTH_GntR"/>
</dbReference>
<dbReference type="InterPro" id="IPR011711">
    <property type="entry name" value="GntR_C"/>
</dbReference>
<dbReference type="SMART" id="SM00345">
    <property type="entry name" value="HTH_GNTR"/>
    <property type="match status" value="1"/>
</dbReference>
<organism evidence="5 6">
    <name type="scientific">Acetobacter garciniae</name>
    <dbReference type="NCBI Taxonomy" id="2817435"/>
    <lineage>
        <taxon>Bacteria</taxon>
        <taxon>Pseudomonadati</taxon>
        <taxon>Pseudomonadota</taxon>
        <taxon>Alphaproteobacteria</taxon>
        <taxon>Acetobacterales</taxon>
        <taxon>Acetobacteraceae</taxon>
        <taxon>Acetobacter</taxon>
    </lineage>
</organism>
<dbReference type="GO" id="GO:0003677">
    <property type="term" value="F:DNA binding"/>
    <property type="evidence" value="ECO:0007669"/>
    <property type="project" value="UniProtKB-KW"/>
</dbReference>
<evidence type="ECO:0000256" key="1">
    <source>
        <dbReference type="ARBA" id="ARBA00023015"/>
    </source>
</evidence>
<dbReference type="CDD" id="cd07377">
    <property type="entry name" value="WHTH_GntR"/>
    <property type="match status" value="1"/>
</dbReference>
<dbReference type="PROSITE" id="PS50949">
    <property type="entry name" value="HTH_GNTR"/>
    <property type="match status" value="1"/>
</dbReference>
<comment type="caution">
    <text evidence="5">The sequence shown here is derived from an EMBL/GenBank/DDBJ whole genome shotgun (WGS) entry which is preliminary data.</text>
</comment>
<dbReference type="SMART" id="SM00895">
    <property type="entry name" value="FCD"/>
    <property type="match status" value="1"/>
</dbReference>
<dbReference type="AlphaFoldDB" id="A0A939HJA1"/>
<dbReference type="Pfam" id="PF07729">
    <property type="entry name" value="FCD"/>
    <property type="match status" value="1"/>
</dbReference>
<dbReference type="Pfam" id="PF00392">
    <property type="entry name" value="GntR"/>
    <property type="match status" value="1"/>
</dbReference>
<feature type="domain" description="HTH gntR-type" evidence="4">
    <location>
        <begin position="3"/>
        <end position="70"/>
    </location>
</feature>
<keyword evidence="6" id="KW-1185">Reference proteome</keyword>
<accession>A0A939HJA1</accession>
<dbReference type="InterPro" id="IPR008920">
    <property type="entry name" value="TF_FadR/GntR_C"/>
</dbReference>
<name>A0A939HJA1_9PROT</name>
<dbReference type="InterPro" id="IPR036388">
    <property type="entry name" value="WH-like_DNA-bd_sf"/>
</dbReference>
<dbReference type="EMBL" id="JAFVMH010000004">
    <property type="protein sequence ID" value="MBO1325475.1"/>
    <property type="molecule type" value="Genomic_DNA"/>
</dbReference>
<evidence type="ECO:0000313" key="6">
    <source>
        <dbReference type="Proteomes" id="UP000664073"/>
    </source>
</evidence>
<keyword evidence="1" id="KW-0805">Transcription regulation</keyword>
<evidence type="ECO:0000256" key="3">
    <source>
        <dbReference type="ARBA" id="ARBA00023163"/>
    </source>
</evidence>
<dbReference type="SUPFAM" id="SSF46785">
    <property type="entry name" value="Winged helix' DNA-binding domain"/>
    <property type="match status" value="1"/>
</dbReference>
<dbReference type="RefSeq" id="WP_207846132.1">
    <property type="nucleotide sequence ID" value="NZ_JAFVMH010000004.1"/>
</dbReference>
<dbReference type="InterPro" id="IPR036390">
    <property type="entry name" value="WH_DNA-bd_sf"/>
</dbReference>
<dbReference type="Gene3D" id="1.10.10.10">
    <property type="entry name" value="Winged helix-like DNA-binding domain superfamily/Winged helix DNA-binding domain"/>
    <property type="match status" value="1"/>
</dbReference>
<protein>
    <submittedName>
        <fullName evidence="5">GntR family transcriptional regulator</fullName>
    </submittedName>
</protein>
<evidence type="ECO:0000259" key="4">
    <source>
        <dbReference type="PROSITE" id="PS50949"/>
    </source>
</evidence>
<dbReference type="PANTHER" id="PTHR43537:SF45">
    <property type="entry name" value="GNTR FAMILY REGULATORY PROTEIN"/>
    <property type="match status" value="1"/>
</dbReference>
<keyword evidence="2" id="KW-0238">DNA-binding</keyword>
<dbReference type="Gene3D" id="1.20.120.530">
    <property type="entry name" value="GntR ligand-binding domain-like"/>
    <property type="match status" value="1"/>
</dbReference>
<dbReference type="PANTHER" id="PTHR43537">
    <property type="entry name" value="TRANSCRIPTIONAL REGULATOR, GNTR FAMILY"/>
    <property type="match status" value="1"/>
</dbReference>
<reference evidence="5" key="1">
    <citation type="submission" date="2021-03" db="EMBL/GenBank/DDBJ databases">
        <title>The complete genome sequence of Acetobacter sp. TBRC 12339.</title>
        <authorList>
            <person name="Charoenyingcharoen P."/>
            <person name="Yukphan P."/>
        </authorList>
    </citation>
    <scope>NUCLEOTIDE SEQUENCE</scope>
    <source>
        <strain evidence="5">TBRC 12339</strain>
    </source>
</reference>
<proteinExistence type="predicted"/>
<keyword evidence="3" id="KW-0804">Transcription</keyword>
<dbReference type="Proteomes" id="UP000664073">
    <property type="component" value="Unassembled WGS sequence"/>
</dbReference>
<gene>
    <name evidence="5" type="ORF">J2D77_09970</name>
</gene>
<dbReference type="GO" id="GO:0003700">
    <property type="term" value="F:DNA-binding transcription factor activity"/>
    <property type="evidence" value="ECO:0007669"/>
    <property type="project" value="InterPro"/>
</dbReference>
<evidence type="ECO:0000256" key="2">
    <source>
        <dbReference type="ARBA" id="ARBA00023125"/>
    </source>
</evidence>
<dbReference type="SUPFAM" id="SSF48008">
    <property type="entry name" value="GntR ligand-binding domain-like"/>
    <property type="match status" value="1"/>
</dbReference>
<dbReference type="PRINTS" id="PR00035">
    <property type="entry name" value="HTHGNTR"/>
</dbReference>